<dbReference type="Gene3D" id="3.15.10.30">
    <property type="entry name" value="Haemolymph juvenile hormone binding protein"/>
    <property type="match status" value="1"/>
</dbReference>
<dbReference type="GO" id="GO:0005615">
    <property type="term" value="C:extracellular space"/>
    <property type="evidence" value="ECO:0007669"/>
    <property type="project" value="TreeGrafter"/>
</dbReference>
<gene>
    <name evidence="2" type="primary">anon-3B1.2_5</name>
    <name evidence="2" type="ORF">c0_g1_i3</name>
</gene>
<feature type="chain" id="PRO_5005520565" evidence="1">
    <location>
        <begin position="31"/>
        <end position="112"/>
    </location>
</feature>
<dbReference type="AlphaFoldDB" id="A0A0K8TUY9"/>
<keyword evidence="1" id="KW-0732">Signal</keyword>
<dbReference type="Pfam" id="PF06585">
    <property type="entry name" value="JHBP"/>
    <property type="match status" value="1"/>
</dbReference>
<evidence type="ECO:0000256" key="1">
    <source>
        <dbReference type="SAM" id="SignalP"/>
    </source>
</evidence>
<name>A0A0K8TUY9_BACLA</name>
<proteinExistence type="predicted"/>
<dbReference type="PANTHER" id="PTHR11008">
    <property type="entry name" value="PROTEIN TAKEOUT-LIKE PROTEIN"/>
    <property type="match status" value="1"/>
</dbReference>
<feature type="signal peptide" evidence="1">
    <location>
        <begin position="1"/>
        <end position="30"/>
    </location>
</feature>
<dbReference type="OrthoDB" id="8118208at2759"/>
<reference evidence="2" key="1">
    <citation type="submission" date="2015-06" db="EMBL/GenBank/DDBJ databases">
        <authorList>
            <person name="Hoefler B.C."/>
            <person name="Straight P.D."/>
        </authorList>
    </citation>
    <scope>NUCLEOTIDE SEQUENCE</scope>
</reference>
<accession>A0A0K8TUY9</accession>
<evidence type="ECO:0000313" key="2">
    <source>
        <dbReference type="EMBL" id="JAI18289.1"/>
    </source>
</evidence>
<sequence>MILKPIFGSSHKLVFLAFVASLFIQSCVLAVEFPEPVTKCHFADEKCMIEQGHKLMKKAATGVPERDIPALEPLKLDKIEMLGDKNNALKVDLVMSDVEFHNYTKARITSIK</sequence>
<dbReference type="PROSITE" id="PS51257">
    <property type="entry name" value="PROKAR_LIPOPROTEIN"/>
    <property type="match status" value="1"/>
</dbReference>
<organism evidence="2">
    <name type="scientific">Bactrocera latifrons</name>
    <name type="common">Malaysian fruit fly</name>
    <name type="synonym">Chaetodacus latifrons</name>
    <dbReference type="NCBI Taxonomy" id="174628"/>
    <lineage>
        <taxon>Eukaryota</taxon>
        <taxon>Metazoa</taxon>
        <taxon>Ecdysozoa</taxon>
        <taxon>Arthropoda</taxon>
        <taxon>Hexapoda</taxon>
        <taxon>Insecta</taxon>
        <taxon>Pterygota</taxon>
        <taxon>Neoptera</taxon>
        <taxon>Endopterygota</taxon>
        <taxon>Diptera</taxon>
        <taxon>Brachycera</taxon>
        <taxon>Muscomorpha</taxon>
        <taxon>Tephritoidea</taxon>
        <taxon>Tephritidae</taxon>
        <taxon>Bactrocera</taxon>
        <taxon>Bactrocera</taxon>
    </lineage>
</organism>
<dbReference type="InterPro" id="IPR010562">
    <property type="entry name" value="Haemolymph_juvenile_hormone-bd"/>
</dbReference>
<dbReference type="PANTHER" id="PTHR11008:SF41">
    <property type="entry name" value="RE70318P"/>
    <property type="match status" value="1"/>
</dbReference>
<dbReference type="InterPro" id="IPR038606">
    <property type="entry name" value="To_sf"/>
</dbReference>
<dbReference type="EMBL" id="GDHF01034025">
    <property type="protein sequence ID" value="JAI18289.1"/>
    <property type="molecule type" value="Transcribed_RNA"/>
</dbReference>
<protein>
    <submittedName>
        <fullName evidence="2">Circadian clock-controlled protein</fullName>
    </submittedName>
</protein>